<dbReference type="InterPro" id="IPR050391">
    <property type="entry name" value="Mito_Metabolite_Transporter"/>
</dbReference>
<dbReference type="PANTHER" id="PTHR45618">
    <property type="entry name" value="MITOCHONDRIAL DICARBOXYLATE CARRIER-RELATED"/>
    <property type="match status" value="1"/>
</dbReference>
<evidence type="ECO:0000313" key="10">
    <source>
        <dbReference type="EMBL" id="GJN34867.1"/>
    </source>
</evidence>
<keyword evidence="11" id="KW-1185">Reference proteome</keyword>
<keyword evidence="7 8" id="KW-0472">Membrane</keyword>
<evidence type="ECO:0000256" key="8">
    <source>
        <dbReference type="PROSITE-ProRule" id="PRU00282"/>
    </source>
</evidence>
<feature type="repeat" description="Solcar" evidence="8">
    <location>
        <begin position="154"/>
        <end position="218"/>
    </location>
</feature>
<reference evidence="10" key="1">
    <citation type="journal article" date="2018" name="DNA Res.">
        <title>Multiple hybrid de novo genome assembly of finger millet, an orphan allotetraploid crop.</title>
        <authorList>
            <person name="Hatakeyama M."/>
            <person name="Aluri S."/>
            <person name="Balachadran M.T."/>
            <person name="Sivarajan S.R."/>
            <person name="Patrignani A."/>
            <person name="Gruter S."/>
            <person name="Poveda L."/>
            <person name="Shimizu-Inatsugi R."/>
            <person name="Baeten J."/>
            <person name="Francoijs K.J."/>
            <person name="Nataraja K.N."/>
            <person name="Reddy Y.A.N."/>
            <person name="Phadnis S."/>
            <person name="Ravikumar R.L."/>
            <person name="Schlapbach R."/>
            <person name="Sreeman S.M."/>
            <person name="Shimizu K.K."/>
        </authorList>
    </citation>
    <scope>NUCLEOTIDE SEQUENCE</scope>
</reference>
<dbReference type="GO" id="GO:0016020">
    <property type="term" value="C:membrane"/>
    <property type="evidence" value="ECO:0007669"/>
    <property type="project" value="UniProtKB-SubCell"/>
</dbReference>
<evidence type="ECO:0000256" key="6">
    <source>
        <dbReference type="ARBA" id="ARBA00022989"/>
    </source>
</evidence>
<evidence type="ECO:0000256" key="1">
    <source>
        <dbReference type="ARBA" id="ARBA00004141"/>
    </source>
</evidence>
<dbReference type="Gene3D" id="1.50.40.10">
    <property type="entry name" value="Mitochondrial carrier domain"/>
    <property type="match status" value="1"/>
</dbReference>
<dbReference type="SUPFAM" id="SSF103506">
    <property type="entry name" value="Mitochondrial carrier"/>
    <property type="match status" value="1"/>
</dbReference>
<keyword evidence="4 8" id="KW-0812">Transmembrane</keyword>
<evidence type="ECO:0000256" key="3">
    <source>
        <dbReference type="ARBA" id="ARBA00022448"/>
    </source>
</evidence>
<keyword evidence="5" id="KW-0677">Repeat</keyword>
<evidence type="ECO:0000256" key="9">
    <source>
        <dbReference type="RuleBase" id="RU000488"/>
    </source>
</evidence>
<name>A0AAV5FJB7_ELECO</name>
<sequence length="218" mass="22914">MRPGSGDAQPPAPALAPRPGPYALYHFGTSGAAVAAATAVTHPLGLYEPCKHVCSYAFGSTNFAFKCASGIIAGALATALTNPMEVLKVRLQMSTSSTSTLGEVRNVLAQEGLKALWKGVGPAMARAGCLTASQVATYDEAKQALLKWTPLEEADLYLLESSSCIAGVAGTLATAPVDMIKTRLMLQRESKGVRTYRNGFHCAYKVVQTEGVKSLYKG</sequence>
<comment type="subcellular location">
    <subcellularLocation>
        <location evidence="1">Membrane</location>
        <topology evidence="1">Multi-pass membrane protein</topology>
    </subcellularLocation>
</comment>
<gene>
    <name evidence="10" type="primary">gb23569</name>
    <name evidence="10" type="ORF">PR202_gb23569</name>
</gene>
<accession>A0AAV5FJB7</accession>
<dbReference type="Pfam" id="PF00153">
    <property type="entry name" value="Mito_carr"/>
    <property type="match status" value="2"/>
</dbReference>
<keyword evidence="3 9" id="KW-0813">Transport</keyword>
<protein>
    <submittedName>
        <fullName evidence="10">Uncharacterized protein</fullName>
    </submittedName>
</protein>
<dbReference type="AlphaFoldDB" id="A0AAV5FJB7"/>
<keyword evidence="6" id="KW-1133">Transmembrane helix</keyword>
<evidence type="ECO:0000256" key="2">
    <source>
        <dbReference type="ARBA" id="ARBA00006375"/>
    </source>
</evidence>
<reference evidence="10" key="2">
    <citation type="submission" date="2021-12" db="EMBL/GenBank/DDBJ databases">
        <title>Resequencing data analysis of finger millet.</title>
        <authorList>
            <person name="Hatakeyama M."/>
            <person name="Aluri S."/>
            <person name="Balachadran M.T."/>
            <person name="Sivarajan S.R."/>
            <person name="Poveda L."/>
            <person name="Shimizu-Inatsugi R."/>
            <person name="Schlapbach R."/>
            <person name="Sreeman S.M."/>
            <person name="Shimizu K.K."/>
        </authorList>
    </citation>
    <scope>NUCLEOTIDE SEQUENCE</scope>
</reference>
<comment type="similarity">
    <text evidence="2 9">Belongs to the mitochondrial carrier (TC 2.A.29) family.</text>
</comment>
<dbReference type="InterPro" id="IPR018108">
    <property type="entry name" value="MCP_transmembrane"/>
</dbReference>
<evidence type="ECO:0000256" key="7">
    <source>
        <dbReference type="ARBA" id="ARBA00023136"/>
    </source>
</evidence>
<evidence type="ECO:0000256" key="5">
    <source>
        <dbReference type="ARBA" id="ARBA00022737"/>
    </source>
</evidence>
<dbReference type="Proteomes" id="UP001054889">
    <property type="component" value="Unassembled WGS sequence"/>
</dbReference>
<dbReference type="InterPro" id="IPR023395">
    <property type="entry name" value="MCP_dom_sf"/>
</dbReference>
<feature type="repeat" description="Solcar" evidence="8">
    <location>
        <begin position="61"/>
        <end position="144"/>
    </location>
</feature>
<evidence type="ECO:0000313" key="11">
    <source>
        <dbReference type="Proteomes" id="UP001054889"/>
    </source>
</evidence>
<organism evidence="10 11">
    <name type="scientific">Eleusine coracana subsp. coracana</name>
    <dbReference type="NCBI Taxonomy" id="191504"/>
    <lineage>
        <taxon>Eukaryota</taxon>
        <taxon>Viridiplantae</taxon>
        <taxon>Streptophyta</taxon>
        <taxon>Embryophyta</taxon>
        <taxon>Tracheophyta</taxon>
        <taxon>Spermatophyta</taxon>
        <taxon>Magnoliopsida</taxon>
        <taxon>Liliopsida</taxon>
        <taxon>Poales</taxon>
        <taxon>Poaceae</taxon>
        <taxon>PACMAD clade</taxon>
        <taxon>Chloridoideae</taxon>
        <taxon>Cynodonteae</taxon>
        <taxon>Eleusininae</taxon>
        <taxon>Eleusine</taxon>
    </lineage>
</organism>
<dbReference type="EMBL" id="BQKI01000086">
    <property type="protein sequence ID" value="GJN34867.1"/>
    <property type="molecule type" value="Genomic_DNA"/>
</dbReference>
<evidence type="ECO:0000256" key="4">
    <source>
        <dbReference type="ARBA" id="ARBA00022692"/>
    </source>
</evidence>
<comment type="caution">
    <text evidence="10">The sequence shown here is derived from an EMBL/GenBank/DDBJ whole genome shotgun (WGS) entry which is preliminary data.</text>
</comment>
<proteinExistence type="inferred from homology"/>
<dbReference type="PROSITE" id="PS50920">
    <property type="entry name" value="SOLCAR"/>
    <property type="match status" value="2"/>
</dbReference>